<gene>
    <name evidence="1" type="ORF">HUK38_04830</name>
</gene>
<proteinExistence type="predicted"/>
<organism evidence="1 2">
    <name type="scientific">Thiospirillum jenense</name>
    <dbReference type="NCBI Taxonomy" id="1653858"/>
    <lineage>
        <taxon>Bacteria</taxon>
        <taxon>Pseudomonadati</taxon>
        <taxon>Pseudomonadota</taxon>
        <taxon>Gammaproteobacteria</taxon>
        <taxon>Chromatiales</taxon>
        <taxon>Chromatiaceae</taxon>
        <taxon>Thiospirillum</taxon>
    </lineage>
</organism>
<protein>
    <submittedName>
        <fullName evidence="1">Uncharacterized protein</fullName>
    </submittedName>
</protein>
<keyword evidence="2" id="KW-1185">Reference proteome</keyword>
<accession>A0A839HDU4</accession>
<name>A0A839HDU4_9GAMM</name>
<reference evidence="1 2" key="1">
    <citation type="journal article" date="2020" name="Arch. Microbiol.">
        <title>The genome sequence of the giant phototrophic gammaproteobacterium Thiospirillum jenense gives insight into its physiological properties and phylogenetic relationships.</title>
        <authorList>
            <person name="Imhoff J.F."/>
            <person name="Meyer T.E."/>
            <person name="Kyndt J.A."/>
        </authorList>
    </citation>
    <scope>NUCLEOTIDE SEQUENCE [LARGE SCALE GENOMIC DNA]</scope>
    <source>
        <strain evidence="1 2">DSM 216</strain>
    </source>
</reference>
<dbReference type="RefSeq" id="WP_182583020.1">
    <property type="nucleotide sequence ID" value="NZ_JABVCQ010000007.1"/>
</dbReference>
<sequence length="258" mass="27550">MSLSTASKAIYLNCELKIGIRTDTNTAPASFYDSVNFTVAEITPPKQESKSLLSNMYSNMGAALASVTNTAESAKIKLEFNYMPPRFLALLLGADVSEVTQAAADVTADTVNTVLNMWVPLSNNFIAAHGTGTEIELQTSGAVTVTSDKYEIDLTNGMIRAIHADAVGTGMIVSYSKSARTWEQYLAGLSKSAYVQLSGEAYEKSSGKLGRLDIWCAALSPSAAVDAVKNDYFSGSLEGDLIMPSGKSSPWQWQLVTA</sequence>
<evidence type="ECO:0000313" key="2">
    <source>
        <dbReference type="Proteomes" id="UP000548632"/>
    </source>
</evidence>
<evidence type="ECO:0000313" key="1">
    <source>
        <dbReference type="EMBL" id="MBB1125556.1"/>
    </source>
</evidence>
<dbReference type="Proteomes" id="UP000548632">
    <property type="component" value="Unassembled WGS sequence"/>
</dbReference>
<dbReference type="AlphaFoldDB" id="A0A839HDU4"/>
<dbReference type="EMBL" id="JABVCQ010000007">
    <property type="protein sequence ID" value="MBB1125556.1"/>
    <property type="molecule type" value="Genomic_DNA"/>
</dbReference>
<comment type="caution">
    <text evidence="1">The sequence shown here is derived from an EMBL/GenBank/DDBJ whole genome shotgun (WGS) entry which is preliminary data.</text>
</comment>